<proteinExistence type="predicted"/>
<keyword evidence="1" id="KW-0812">Transmembrane</keyword>
<organism evidence="2 3">
    <name type="scientific">Candidatus Fimenecus excrementigallinarum</name>
    <dbReference type="NCBI Taxonomy" id="2840816"/>
    <lineage>
        <taxon>Bacteria</taxon>
        <taxon>Bacillati</taxon>
        <taxon>Bacillota</taxon>
        <taxon>Clostridia</taxon>
        <taxon>Candidatus Fimenecus</taxon>
    </lineage>
</organism>
<gene>
    <name evidence="2" type="ORF">IAC53_07130</name>
</gene>
<evidence type="ECO:0000256" key="1">
    <source>
        <dbReference type="SAM" id="Phobius"/>
    </source>
</evidence>
<dbReference type="NCBIfam" id="TIGR02669">
    <property type="entry name" value="SpoIID_LytB"/>
    <property type="match status" value="1"/>
</dbReference>
<dbReference type="Proteomes" id="UP000824071">
    <property type="component" value="Unassembled WGS sequence"/>
</dbReference>
<dbReference type="AlphaFoldDB" id="A0A9D1LEZ2"/>
<feature type="transmembrane region" description="Helical" evidence="1">
    <location>
        <begin position="344"/>
        <end position="365"/>
    </location>
</feature>
<reference evidence="2" key="2">
    <citation type="journal article" date="2021" name="PeerJ">
        <title>Extensive microbial diversity within the chicken gut microbiome revealed by metagenomics and culture.</title>
        <authorList>
            <person name="Gilroy R."/>
            <person name="Ravi A."/>
            <person name="Getino M."/>
            <person name="Pursley I."/>
            <person name="Horton D.L."/>
            <person name="Alikhan N.F."/>
            <person name="Baker D."/>
            <person name="Gharbi K."/>
            <person name="Hall N."/>
            <person name="Watson M."/>
            <person name="Adriaenssens E.M."/>
            <person name="Foster-Nyarko E."/>
            <person name="Jarju S."/>
            <person name="Secka A."/>
            <person name="Antonio M."/>
            <person name="Oren A."/>
            <person name="Chaudhuri R.R."/>
            <person name="La Ragione R."/>
            <person name="Hildebrand F."/>
            <person name="Pallen M.J."/>
        </authorList>
    </citation>
    <scope>NUCLEOTIDE SEQUENCE</scope>
    <source>
        <strain evidence="2">ChiGjej1B1-19959</strain>
    </source>
</reference>
<accession>A0A9D1LEZ2</accession>
<dbReference type="GO" id="GO:0030435">
    <property type="term" value="P:sporulation resulting in formation of a cellular spore"/>
    <property type="evidence" value="ECO:0007669"/>
    <property type="project" value="InterPro"/>
</dbReference>
<protein>
    <submittedName>
        <fullName evidence="2">SpoIID/LytB domain-containing protein</fullName>
    </submittedName>
</protein>
<keyword evidence="1" id="KW-1133">Transmembrane helix</keyword>
<dbReference type="EMBL" id="DVMW01000041">
    <property type="protein sequence ID" value="HIU36356.1"/>
    <property type="molecule type" value="Genomic_DNA"/>
</dbReference>
<reference evidence="2" key="1">
    <citation type="submission" date="2020-10" db="EMBL/GenBank/DDBJ databases">
        <authorList>
            <person name="Gilroy R."/>
        </authorList>
    </citation>
    <scope>NUCLEOTIDE SEQUENCE</scope>
    <source>
        <strain evidence="2">ChiGjej1B1-19959</strain>
    </source>
</reference>
<evidence type="ECO:0000313" key="2">
    <source>
        <dbReference type="EMBL" id="HIU36356.1"/>
    </source>
</evidence>
<evidence type="ECO:0000313" key="3">
    <source>
        <dbReference type="Proteomes" id="UP000824071"/>
    </source>
</evidence>
<name>A0A9D1LEZ2_9FIRM</name>
<dbReference type="InterPro" id="IPR013486">
    <property type="entry name" value="SpoIID/LytB"/>
</dbReference>
<keyword evidence="1" id="KW-0472">Membrane</keyword>
<comment type="caution">
    <text evidence="2">The sequence shown here is derived from an EMBL/GenBank/DDBJ whole genome shotgun (WGS) entry which is preliminary data.</text>
</comment>
<sequence length="700" mass="74674">MDMKLLALTEGDAHAHLLVRISGTLSGFCDADTAFSEYPTLKALLPAFVEALKAHDVIVLGVDAARYNATREKLCAALSLPQATDRGLYERLTANTALPVAEAEKLARVPRGAALFPNADGLYTGVAVEKGRQTIVFLPLEEEALSAVLKNGLVPYFMRRSVQEKPKAQARTAPEPDAAPNAVVQRTVNLLRENGAKVAVSSTPGAQIIRSLGAGTAGFDDCFLFTPHVEDKGDYSVTDYAALLAKSAKELSGAAFGACISDVCESENGAYACVTVADDTTAVVRKLYKEDDETENSFLHDAAEELIELIGEKAEGKGMVGIEIADAAGASRKPGFLSRPAGKAVLAVVIVLLAAAVGVSCFFLIQNRRQRDAQSATQPPATTQPVNTTIAPVLEDTVPISEFIYREMRTGVQEPPAETTTASGAGVAIDTTAGSTAAGDEIPSEMLVNGRLLDAKEAVARMIEAELDSTYNTEALKAQTVAIYTYLKYRNTNWKITGVTLAEDYSDEVYNAVRTVFGEYLSFNGAPAFTPFFRLSAGRTAACETVFGTSYAYLRAADSISDRTEEGYVTELIFSADDVRAMVNAYDAAIVLGEDPATWLEVTEHDGAVDTGTGYVHTIRVGDRSVSGLDFIDTVMAGKNLPSPCFAVTYQPETNEFLFEVYGVGCGVGMSQRGADRMAATGAEYTEILSRYYSGAQLTV</sequence>